<dbReference type="Proteomes" id="UP001608902">
    <property type="component" value="Unassembled WGS sequence"/>
</dbReference>
<accession>A0ABD6EZ82</accession>
<protein>
    <submittedName>
        <fullName evidence="1">Uncharacterized protein</fullName>
    </submittedName>
</protein>
<reference evidence="1 2" key="1">
    <citation type="submission" date="2024-08" db="EMBL/GenBank/DDBJ databases">
        <title>Gnathostoma spinigerum genome.</title>
        <authorList>
            <person name="Gonzalez-Bertolin B."/>
            <person name="Monzon S."/>
            <person name="Zaballos A."/>
            <person name="Jimenez P."/>
            <person name="Dekumyoy P."/>
            <person name="Varona S."/>
            <person name="Cuesta I."/>
            <person name="Sumanam S."/>
            <person name="Adisakwattana P."/>
            <person name="Gasser R.B."/>
            <person name="Hernandez-Gonzalez A."/>
            <person name="Young N.D."/>
            <person name="Perteguer M.J."/>
        </authorList>
    </citation>
    <scope>NUCLEOTIDE SEQUENCE [LARGE SCALE GENOMIC DNA]</scope>
    <source>
        <strain evidence="1">AL3</strain>
        <tissue evidence="1">Liver</tissue>
    </source>
</reference>
<name>A0ABD6EZ82_9BILA</name>
<dbReference type="AlphaFoldDB" id="A0ABD6EZ82"/>
<sequence length="233" mass="24902">MHSLRTPMGSPGERVCGVCPLVGGSVLHLKQPILRISAWKERDSVRNPCGSVATPSKRLFKLSKQSEHNIIEPLLIVCNPNQLKQASRMDLGDHQQNLGGLHSHLMSAAAVTAFDAGTSGLLFDPSRPSGLQTAAAAAAATLTPTSTFCAPLAFPSSSIFTTAQHDIYRIPNCSINSQTAVQPESISAKLPKSNTNFSLRNSPSNAYTSVYTLLSLYHPITTIEKSSSPTCYP</sequence>
<gene>
    <name evidence="1" type="ORF">AB6A40_009505</name>
</gene>
<evidence type="ECO:0000313" key="2">
    <source>
        <dbReference type="Proteomes" id="UP001608902"/>
    </source>
</evidence>
<dbReference type="EMBL" id="JBGFUD010010108">
    <property type="protein sequence ID" value="MFH4982796.1"/>
    <property type="molecule type" value="Genomic_DNA"/>
</dbReference>
<keyword evidence="2" id="KW-1185">Reference proteome</keyword>
<organism evidence="1 2">
    <name type="scientific">Gnathostoma spinigerum</name>
    <dbReference type="NCBI Taxonomy" id="75299"/>
    <lineage>
        <taxon>Eukaryota</taxon>
        <taxon>Metazoa</taxon>
        <taxon>Ecdysozoa</taxon>
        <taxon>Nematoda</taxon>
        <taxon>Chromadorea</taxon>
        <taxon>Rhabditida</taxon>
        <taxon>Spirurina</taxon>
        <taxon>Gnathostomatomorpha</taxon>
        <taxon>Gnathostomatoidea</taxon>
        <taxon>Gnathostomatidae</taxon>
        <taxon>Gnathostoma</taxon>
    </lineage>
</organism>
<evidence type="ECO:0000313" key="1">
    <source>
        <dbReference type="EMBL" id="MFH4982796.1"/>
    </source>
</evidence>
<comment type="caution">
    <text evidence="1">The sequence shown here is derived from an EMBL/GenBank/DDBJ whole genome shotgun (WGS) entry which is preliminary data.</text>
</comment>
<proteinExistence type="predicted"/>